<organism evidence="2 3">
    <name type="scientific">Bacteroides cellulosilyticus</name>
    <dbReference type="NCBI Taxonomy" id="246787"/>
    <lineage>
        <taxon>Bacteria</taxon>
        <taxon>Pseudomonadati</taxon>
        <taxon>Bacteroidota</taxon>
        <taxon>Bacteroidia</taxon>
        <taxon>Bacteroidales</taxon>
        <taxon>Bacteroidaceae</taxon>
        <taxon>Bacteroides</taxon>
    </lineage>
</organism>
<gene>
    <name evidence="2" type="ORF">DWX97_25555</name>
    <name evidence="1" type="ORF">F2Y86_14480</name>
</gene>
<dbReference type="Gene3D" id="2.60.40.3080">
    <property type="match status" value="1"/>
</dbReference>
<dbReference type="Proteomes" id="UP000325055">
    <property type="component" value="Unassembled WGS sequence"/>
</dbReference>
<sequence>MKALLLFLLLAIGNINIYSQTFITSQVIEFKDKRPKDRGGDIGGDLPIRRSISFQPIYAWLYNNVISLDFEDLLPTITISIINETTGVTIYLENYNNLNSIIIDLSTEKSGYYLIRIEYDDIILEGNFVLE</sequence>
<comment type="caution">
    <text evidence="2">The sequence shown here is derived from an EMBL/GenBank/DDBJ whole genome shotgun (WGS) entry which is preliminary data.</text>
</comment>
<proteinExistence type="predicted"/>
<evidence type="ECO:0000313" key="4">
    <source>
        <dbReference type="Proteomes" id="UP000325055"/>
    </source>
</evidence>
<protein>
    <submittedName>
        <fullName evidence="2">DUF3244 domain-containing protein</fullName>
    </submittedName>
</protein>
<dbReference type="AlphaFoldDB" id="A0A412I244"/>
<dbReference type="EMBL" id="QRVJ01000044">
    <property type="protein sequence ID" value="RGS30967.1"/>
    <property type="molecule type" value="Genomic_DNA"/>
</dbReference>
<evidence type="ECO:0000313" key="3">
    <source>
        <dbReference type="Proteomes" id="UP000283341"/>
    </source>
</evidence>
<reference evidence="1 4" key="2">
    <citation type="journal article" date="2019" name="Nat. Med.">
        <title>A library of human gut bacterial isolates paired with longitudinal multiomics data enables mechanistic microbiome research.</title>
        <authorList>
            <person name="Poyet M."/>
            <person name="Groussin M."/>
            <person name="Gibbons S.M."/>
            <person name="Avila-Pacheco J."/>
            <person name="Jiang X."/>
            <person name="Kearney S.M."/>
            <person name="Perrotta A.R."/>
            <person name="Berdy B."/>
            <person name="Zhao S."/>
            <person name="Lieberman T.D."/>
            <person name="Swanson P.K."/>
            <person name="Smith M."/>
            <person name="Roesemann S."/>
            <person name="Alexander J.E."/>
            <person name="Rich S.A."/>
            <person name="Livny J."/>
            <person name="Vlamakis H."/>
            <person name="Clish C."/>
            <person name="Bullock K."/>
            <person name="Deik A."/>
            <person name="Scott J."/>
            <person name="Pierce K.A."/>
            <person name="Xavier R.J."/>
            <person name="Alm E.J."/>
        </authorList>
    </citation>
    <scope>NUCLEOTIDE SEQUENCE [LARGE SCALE GENOMIC DNA]</scope>
    <source>
        <strain evidence="1 4">BIOML-A7</strain>
    </source>
</reference>
<dbReference type="EMBL" id="VVYW01000010">
    <property type="protein sequence ID" value="KAA5408569.1"/>
    <property type="molecule type" value="Genomic_DNA"/>
</dbReference>
<dbReference type="InterPro" id="IPR021638">
    <property type="entry name" value="DUF3244"/>
</dbReference>
<reference evidence="2 3" key="1">
    <citation type="submission" date="2018-08" db="EMBL/GenBank/DDBJ databases">
        <title>A genome reference for cultivated species of the human gut microbiota.</title>
        <authorList>
            <person name="Zou Y."/>
            <person name="Xue W."/>
            <person name="Luo G."/>
        </authorList>
    </citation>
    <scope>NUCLEOTIDE SEQUENCE [LARGE SCALE GENOMIC DNA]</scope>
    <source>
        <strain evidence="2 3">AF22-3AC</strain>
    </source>
</reference>
<evidence type="ECO:0000313" key="2">
    <source>
        <dbReference type="EMBL" id="RGS30967.1"/>
    </source>
</evidence>
<evidence type="ECO:0000313" key="1">
    <source>
        <dbReference type="EMBL" id="KAA5408569.1"/>
    </source>
</evidence>
<dbReference type="Pfam" id="PF11589">
    <property type="entry name" value="DUF3244"/>
    <property type="match status" value="1"/>
</dbReference>
<dbReference type="RefSeq" id="WP_029328746.1">
    <property type="nucleotide sequence ID" value="NZ_JADNFX010000032.1"/>
</dbReference>
<accession>A0A412I244</accession>
<dbReference type="Proteomes" id="UP000283341">
    <property type="component" value="Unassembled WGS sequence"/>
</dbReference>
<name>A0A412I244_9BACE</name>